<dbReference type="Proteomes" id="UP000729402">
    <property type="component" value="Unassembled WGS sequence"/>
</dbReference>
<accession>A0A8J5RWZ7</accession>
<comment type="caution">
    <text evidence="2">The sequence shown here is derived from an EMBL/GenBank/DDBJ whole genome shotgun (WGS) entry which is preliminary data.</text>
</comment>
<reference evidence="2" key="1">
    <citation type="journal article" date="2021" name="bioRxiv">
        <title>Whole Genome Assembly and Annotation of Northern Wild Rice, Zizania palustris L., Supports a Whole Genome Duplication in the Zizania Genus.</title>
        <authorList>
            <person name="Haas M."/>
            <person name="Kono T."/>
            <person name="Macchietto M."/>
            <person name="Millas R."/>
            <person name="McGilp L."/>
            <person name="Shao M."/>
            <person name="Duquette J."/>
            <person name="Hirsch C.N."/>
            <person name="Kimball J."/>
        </authorList>
    </citation>
    <scope>NUCLEOTIDE SEQUENCE</scope>
    <source>
        <tissue evidence="2">Fresh leaf tissue</tissue>
    </source>
</reference>
<feature type="region of interest" description="Disordered" evidence="1">
    <location>
        <begin position="1"/>
        <end position="96"/>
    </location>
</feature>
<dbReference type="AlphaFoldDB" id="A0A8J5RWZ7"/>
<gene>
    <name evidence="2" type="ORF">GUJ93_ZPchr0002g24594</name>
</gene>
<feature type="compositionally biased region" description="Low complexity" evidence="1">
    <location>
        <begin position="17"/>
        <end position="38"/>
    </location>
</feature>
<proteinExistence type="predicted"/>
<organism evidence="2 3">
    <name type="scientific">Zizania palustris</name>
    <name type="common">Northern wild rice</name>
    <dbReference type="NCBI Taxonomy" id="103762"/>
    <lineage>
        <taxon>Eukaryota</taxon>
        <taxon>Viridiplantae</taxon>
        <taxon>Streptophyta</taxon>
        <taxon>Embryophyta</taxon>
        <taxon>Tracheophyta</taxon>
        <taxon>Spermatophyta</taxon>
        <taxon>Magnoliopsida</taxon>
        <taxon>Liliopsida</taxon>
        <taxon>Poales</taxon>
        <taxon>Poaceae</taxon>
        <taxon>BOP clade</taxon>
        <taxon>Oryzoideae</taxon>
        <taxon>Oryzeae</taxon>
        <taxon>Zizaniinae</taxon>
        <taxon>Zizania</taxon>
    </lineage>
</organism>
<reference evidence="2" key="2">
    <citation type="submission" date="2021-02" db="EMBL/GenBank/DDBJ databases">
        <authorList>
            <person name="Kimball J.A."/>
            <person name="Haas M.W."/>
            <person name="Macchietto M."/>
            <person name="Kono T."/>
            <person name="Duquette J."/>
            <person name="Shao M."/>
        </authorList>
    </citation>
    <scope>NUCLEOTIDE SEQUENCE</scope>
    <source>
        <tissue evidence="2">Fresh leaf tissue</tissue>
    </source>
</reference>
<evidence type="ECO:0000256" key="1">
    <source>
        <dbReference type="SAM" id="MobiDB-lite"/>
    </source>
</evidence>
<protein>
    <submittedName>
        <fullName evidence="2">Uncharacterized protein</fullName>
    </submittedName>
</protein>
<evidence type="ECO:0000313" key="3">
    <source>
        <dbReference type="Proteomes" id="UP000729402"/>
    </source>
</evidence>
<evidence type="ECO:0000313" key="2">
    <source>
        <dbReference type="EMBL" id="KAG8058332.1"/>
    </source>
</evidence>
<keyword evidence="3" id="KW-1185">Reference proteome</keyword>
<sequence length="96" mass="10616">MGHRRVPTLSPPTPTKRGGFLSSSARSRAGGAAAGRRSSGPRRRRAREKPGSCQRCRERIRLRRQVIYKSSRIRLPGSSPTSRGELQGTNNQLFST</sequence>
<feature type="compositionally biased region" description="Polar residues" evidence="1">
    <location>
        <begin position="78"/>
        <end position="96"/>
    </location>
</feature>
<name>A0A8J5RWZ7_ZIZPA</name>
<dbReference type="EMBL" id="JAAALK010000287">
    <property type="protein sequence ID" value="KAG8058332.1"/>
    <property type="molecule type" value="Genomic_DNA"/>
</dbReference>